<dbReference type="PANTHER" id="PTHR16076:SF8">
    <property type="entry name" value="CYTOSKELETON-ASSOCIATED PROTEIN 2"/>
    <property type="match status" value="1"/>
</dbReference>
<dbReference type="PANTHER" id="PTHR16076">
    <property type="entry name" value="CYTOSKELETON ASSOCIATED PROTEIN 2-RELATED"/>
    <property type="match status" value="1"/>
</dbReference>
<protein>
    <recommendedName>
        <fullName evidence="6">Cytoskeleton-associated protein 2 C-terminal domain-containing protein</fullName>
    </recommendedName>
</protein>
<dbReference type="GO" id="GO:0007026">
    <property type="term" value="P:negative regulation of microtubule depolymerization"/>
    <property type="evidence" value="ECO:0007669"/>
    <property type="project" value="TreeGrafter"/>
</dbReference>
<proteinExistence type="inferred from homology"/>
<dbReference type="Ensembl" id="ENSCSAVT00000020004.1">
    <property type="protein sequence ID" value="ENSCSAVP00000019791.1"/>
    <property type="gene ID" value="ENSCSAVG00000011617.1"/>
</dbReference>
<reference evidence="8" key="1">
    <citation type="submission" date="2003-08" db="EMBL/GenBank/DDBJ databases">
        <authorList>
            <person name="Birren B."/>
            <person name="Nusbaum C."/>
            <person name="Abebe A."/>
            <person name="Abouelleil A."/>
            <person name="Adekoya E."/>
            <person name="Ait-zahra M."/>
            <person name="Allen N."/>
            <person name="Allen T."/>
            <person name="An P."/>
            <person name="Anderson M."/>
            <person name="Anderson S."/>
            <person name="Arachchi H."/>
            <person name="Armbruster J."/>
            <person name="Bachantsang P."/>
            <person name="Baldwin J."/>
            <person name="Barry A."/>
            <person name="Bayul T."/>
            <person name="Blitshsteyn B."/>
            <person name="Bloom T."/>
            <person name="Blye J."/>
            <person name="Boguslavskiy L."/>
            <person name="Borowsky M."/>
            <person name="Boukhgalter B."/>
            <person name="Brunache A."/>
            <person name="Butler J."/>
            <person name="Calixte N."/>
            <person name="Calvo S."/>
            <person name="Camarata J."/>
            <person name="Campo K."/>
            <person name="Chang J."/>
            <person name="Cheshatsang Y."/>
            <person name="Citroen M."/>
            <person name="Collymore A."/>
            <person name="Considine T."/>
            <person name="Cook A."/>
            <person name="Cooke P."/>
            <person name="Corum B."/>
            <person name="Cuomo C."/>
            <person name="David R."/>
            <person name="Dawoe T."/>
            <person name="Degray S."/>
            <person name="Dodge S."/>
            <person name="Dooley K."/>
            <person name="Dorje P."/>
            <person name="Dorjee K."/>
            <person name="Dorris L."/>
            <person name="Duffey N."/>
            <person name="Dupes A."/>
            <person name="Elkins T."/>
            <person name="Engels R."/>
            <person name="Erickson J."/>
            <person name="Farina A."/>
            <person name="Faro S."/>
            <person name="Ferreira P."/>
            <person name="Fischer H."/>
            <person name="Fitzgerald M."/>
            <person name="Foley K."/>
            <person name="Gage D."/>
            <person name="Galagan J."/>
            <person name="Gearin G."/>
            <person name="Gnerre S."/>
            <person name="Gnirke A."/>
            <person name="Goyette A."/>
            <person name="Graham J."/>
            <person name="Grandbois E."/>
            <person name="Gyaltsen K."/>
            <person name="Hafez N."/>
            <person name="Hagopian D."/>
            <person name="Hagos B."/>
            <person name="Hall J."/>
            <person name="Hatcher B."/>
            <person name="Heller A."/>
            <person name="Higgins H."/>
            <person name="Honan T."/>
            <person name="Horn A."/>
            <person name="Houde N."/>
            <person name="Hughes L."/>
            <person name="Hulme W."/>
            <person name="Husby E."/>
            <person name="Iliev I."/>
            <person name="Jaffe D."/>
            <person name="Jones C."/>
            <person name="Kamal M."/>
            <person name="Kamat A."/>
            <person name="Kamvysselis M."/>
            <person name="Karlsson E."/>
            <person name="Kells C."/>
            <person name="Kieu A."/>
            <person name="Kisner P."/>
            <person name="Kodira C."/>
            <person name="Kulbokas E."/>
            <person name="Labutti K."/>
            <person name="Lama D."/>
            <person name="Landers T."/>
            <person name="Leger J."/>
            <person name="Levine S."/>
            <person name="Lewis D."/>
            <person name="Lewis T."/>
            <person name="Lindblad-toh K."/>
            <person name="Liu X."/>
            <person name="Lokyitsang T."/>
            <person name="Lokyitsang Y."/>
            <person name="Lucien O."/>
            <person name="Lui A."/>
            <person name="Ma L.J."/>
            <person name="Mabbitt R."/>
            <person name="Macdonald J."/>
            <person name="Maclean C."/>
            <person name="Major J."/>
            <person name="Manning J."/>
            <person name="Marabella R."/>
            <person name="Maru K."/>
            <person name="Matthews C."/>
            <person name="Mauceli E."/>
            <person name="Mccarthy M."/>
            <person name="Mcdonough S."/>
            <person name="Mcghee T."/>
            <person name="Meldrim J."/>
            <person name="Meneus L."/>
            <person name="Mesirov J."/>
            <person name="Mihalev A."/>
            <person name="Mihova T."/>
            <person name="Mikkelsen T."/>
            <person name="Mlenga V."/>
            <person name="Moru K."/>
            <person name="Mozes J."/>
            <person name="Mulrain L."/>
            <person name="Munson G."/>
            <person name="Naylor J."/>
            <person name="Newes C."/>
            <person name="Nguyen C."/>
            <person name="Nguyen N."/>
            <person name="Nguyen T."/>
            <person name="Nicol R."/>
            <person name="Nielsen C."/>
            <person name="Nizzari M."/>
            <person name="Norbu C."/>
            <person name="Norbu N."/>
            <person name="O'donnell P."/>
            <person name="Okoawo O."/>
            <person name="O'leary S."/>
            <person name="Omotosho B."/>
            <person name="O'neill K."/>
            <person name="Osman S."/>
            <person name="Parker S."/>
            <person name="Perrin D."/>
            <person name="Phunkhang P."/>
            <person name="Piqani B."/>
            <person name="Purcell S."/>
            <person name="Rachupka T."/>
            <person name="Ramasamy U."/>
            <person name="Rameau R."/>
            <person name="Ray V."/>
            <person name="Raymond C."/>
            <person name="Retta R."/>
            <person name="Richardson S."/>
            <person name="Rise C."/>
            <person name="Rodriguez J."/>
            <person name="Rogers J."/>
            <person name="Rogov P."/>
            <person name="Rutman M."/>
            <person name="Schupbach R."/>
            <person name="Seaman C."/>
            <person name="Settipalli S."/>
            <person name="Sharpe T."/>
            <person name="Sheridan J."/>
            <person name="Sherpa N."/>
            <person name="Shi J."/>
            <person name="Smirnov S."/>
            <person name="Smith C."/>
            <person name="Sougnez C."/>
            <person name="Spencer B."/>
            <person name="Stalker J."/>
            <person name="Stange-thomann N."/>
            <person name="Stavropoulos S."/>
            <person name="Stetson K."/>
            <person name="Stone C."/>
            <person name="Stone S."/>
            <person name="Stubbs M."/>
            <person name="Talamas J."/>
            <person name="Tchuinga P."/>
            <person name="Tenzing P."/>
            <person name="Tesfaye S."/>
            <person name="Theodore J."/>
            <person name="Thoulutsang Y."/>
            <person name="Topham K."/>
            <person name="Towey S."/>
            <person name="Tsamla T."/>
            <person name="Tsomo N."/>
            <person name="Vallee D."/>
            <person name="Vassiliev H."/>
            <person name="Venkataraman V."/>
            <person name="Vinson J."/>
            <person name="Vo A."/>
            <person name="Wade C."/>
            <person name="Wang S."/>
            <person name="Wangchuk T."/>
            <person name="Wangdi T."/>
            <person name="Whittaker C."/>
            <person name="Wilkinson J."/>
            <person name="Wu Y."/>
            <person name="Wyman D."/>
            <person name="Yadav S."/>
            <person name="Yang S."/>
            <person name="Yang X."/>
            <person name="Yeager S."/>
            <person name="Yee E."/>
            <person name="Young G."/>
            <person name="Zainoun J."/>
            <person name="Zembeck L."/>
            <person name="Zimmer A."/>
            <person name="Zody M."/>
            <person name="Lander E."/>
        </authorList>
    </citation>
    <scope>NUCLEOTIDE SEQUENCE [LARGE SCALE GENOMIC DNA]</scope>
</reference>
<organism evidence="7 8">
    <name type="scientific">Ciona savignyi</name>
    <name type="common">Pacific transparent sea squirt</name>
    <dbReference type="NCBI Taxonomy" id="51511"/>
    <lineage>
        <taxon>Eukaryota</taxon>
        <taxon>Metazoa</taxon>
        <taxon>Chordata</taxon>
        <taxon>Tunicata</taxon>
        <taxon>Ascidiacea</taxon>
        <taxon>Phlebobranchia</taxon>
        <taxon>Cionidae</taxon>
        <taxon>Ciona</taxon>
    </lineage>
</organism>
<evidence type="ECO:0000256" key="1">
    <source>
        <dbReference type="ARBA" id="ARBA00004245"/>
    </source>
</evidence>
<comment type="similarity">
    <text evidence="2">Belongs to the CKAP2 family.</text>
</comment>
<keyword evidence="5" id="KW-0206">Cytoskeleton</keyword>
<name>H2ZQC5_CIOSA</name>
<keyword evidence="4" id="KW-0597">Phosphoprotein</keyword>
<evidence type="ECO:0000259" key="6">
    <source>
        <dbReference type="Pfam" id="PF15297"/>
    </source>
</evidence>
<reference evidence="7" key="3">
    <citation type="submission" date="2025-09" db="UniProtKB">
        <authorList>
            <consortium name="Ensembl"/>
        </authorList>
    </citation>
    <scope>IDENTIFICATION</scope>
</reference>
<keyword evidence="8" id="KW-1185">Reference proteome</keyword>
<dbReference type="Pfam" id="PF15297">
    <property type="entry name" value="CKAP2_C"/>
    <property type="match status" value="1"/>
</dbReference>
<dbReference type="Proteomes" id="UP000007875">
    <property type="component" value="Unassembled WGS sequence"/>
</dbReference>
<dbReference type="AlphaFoldDB" id="H2ZQC5"/>
<dbReference type="InterPro" id="IPR029197">
    <property type="entry name" value="CKAP2_C"/>
</dbReference>
<evidence type="ECO:0000256" key="3">
    <source>
        <dbReference type="ARBA" id="ARBA00022490"/>
    </source>
</evidence>
<keyword evidence="3" id="KW-0963">Cytoplasm</keyword>
<evidence type="ECO:0000256" key="4">
    <source>
        <dbReference type="ARBA" id="ARBA00022553"/>
    </source>
</evidence>
<dbReference type="GO" id="GO:0015630">
    <property type="term" value="C:microtubule cytoskeleton"/>
    <property type="evidence" value="ECO:0007669"/>
    <property type="project" value="TreeGrafter"/>
</dbReference>
<reference evidence="7" key="2">
    <citation type="submission" date="2025-08" db="UniProtKB">
        <authorList>
            <consortium name="Ensembl"/>
        </authorList>
    </citation>
    <scope>IDENTIFICATION</scope>
</reference>
<sequence>MISRSSPVFKQILAKRALPLDTAAIVTPVRRSKRIEHASSKYPACLLSHHPCITNPEELLQSASEKVESCDFVFDENKALGADYADVSTILNL</sequence>
<evidence type="ECO:0000313" key="8">
    <source>
        <dbReference type="Proteomes" id="UP000007875"/>
    </source>
</evidence>
<evidence type="ECO:0000256" key="2">
    <source>
        <dbReference type="ARBA" id="ARBA00009468"/>
    </source>
</evidence>
<comment type="subcellular location">
    <subcellularLocation>
        <location evidence="1">Cytoplasm</location>
        <location evidence="1">Cytoskeleton</location>
    </subcellularLocation>
</comment>
<evidence type="ECO:0000313" key="7">
    <source>
        <dbReference type="Ensembl" id="ENSCSAVP00000019791.1"/>
    </source>
</evidence>
<dbReference type="InterPro" id="IPR026165">
    <property type="entry name" value="CKAP2_fam"/>
</dbReference>
<dbReference type="InParanoid" id="H2ZQC5"/>
<evidence type="ECO:0000256" key="5">
    <source>
        <dbReference type="ARBA" id="ARBA00023212"/>
    </source>
</evidence>
<feature type="domain" description="Cytoskeleton-associated protein 2 C-terminal" evidence="6">
    <location>
        <begin position="25"/>
        <end position="80"/>
    </location>
</feature>
<dbReference type="HOGENOM" id="CLU_2399014_0_0_1"/>
<accession>H2ZQC5</accession>